<accession>A0A9P7A7T2</accession>
<organism evidence="2 3">
    <name type="scientific">Suillus placidus</name>
    <dbReference type="NCBI Taxonomy" id="48579"/>
    <lineage>
        <taxon>Eukaryota</taxon>
        <taxon>Fungi</taxon>
        <taxon>Dikarya</taxon>
        <taxon>Basidiomycota</taxon>
        <taxon>Agaricomycotina</taxon>
        <taxon>Agaricomycetes</taxon>
        <taxon>Agaricomycetidae</taxon>
        <taxon>Boletales</taxon>
        <taxon>Suillineae</taxon>
        <taxon>Suillaceae</taxon>
        <taxon>Suillus</taxon>
    </lineage>
</organism>
<dbReference type="AlphaFoldDB" id="A0A9P7A7T2"/>
<evidence type="ECO:0000256" key="1">
    <source>
        <dbReference type="SAM" id="MobiDB-lite"/>
    </source>
</evidence>
<protein>
    <submittedName>
        <fullName evidence="2">Uncharacterized protein</fullName>
    </submittedName>
</protein>
<dbReference type="EMBL" id="JABBWD010000001">
    <property type="protein sequence ID" value="KAG1784044.1"/>
    <property type="molecule type" value="Genomic_DNA"/>
</dbReference>
<feature type="non-terminal residue" evidence="2">
    <location>
        <position position="1"/>
    </location>
</feature>
<proteinExistence type="predicted"/>
<dbReference type="OrthoDB" id="7344096at2759"/>
<gene>
    <name evidence="2" type="ORF">EV702DRAFT_940949</name>
</gene>
<feature type="region of interest" description="Disordered" evidence="1">
    <location>
        <begin position="1"/>
        <end position="20"/>
    </location>
</feature>
<sequence>STSFGSRQRTQATHYAESKKGRTRLGRAIRWYFTLKGRMDKLLRKTVRVNTWIYVSV</sequence>
<reference evidence="2" key="1">
    <citation type="journal article" date="2020" name="New Phytol.">
        <title>Comparative genomics reveals dynamic genome evolution in host specialist ectomycorrhizal fungi.</title>
        <authorList>
            <person name="Lofgren L.A."/>
            <person name="Nguyen N.H."/>
            <person name="Vilgalys R."/>
            <person name="Ruytinx J."/>
            <person name="Liao H.L."/>
            <person name="Branco S."/>
            <person name="Kuo A."/>
            <person name="LaButti K."/>
            <person name="Lipzen A."/>
            <person name="Andreopoulos W."/>
            <person name="Pangilinan J."/>
            <person name="Riley R."/>
            <person name="Hundley H."/>
            <person name="Na H."/>
            <person name="Barry K."/>
            <person name="Grigoriev I.V."/>
            <person name="Stajich J.E."/>
            <person name="Kennedy P.G."/>
        </authorList>
    </citation>
    <scope>NUCLEOTIDE SEQUENCE</scope>
    <source>
        <strain evidence="2">DOB743</strain>
    </source>
</reference>
<evidence type="ECO:0000313" key="2">
    <source>
        <dbReference type="EMBL" id="KAG1784044.1"/>
    </source>
</evidence>
<comment type="caution">
    <text evidence="2">The sequence shown here is derived from an EMBL/GenBank/DDBJ whole genome shotgun (WGS) entry which is preliminary data.</text>
</comment>
<dbReference type="Proteomes" id="UP000714275">
    <property type="component" value="Unassembled WGS sequence"/>
</dbReference>
<feature type="compositionally biased region" description="Polar residues" evidence="1">
    <location>
        <begin position="1"/>
        <end position="13"/>
    </location>
</feature>
<evidence type="ECO:0000313" key="3">
    <source>
        <dbReference type="Proteomes" id="UP000714275"/>
    </source>
</evidence>
<feature type="non-terminal residue" evidence="2">
    <location>
        <position position="57"/>
    </location>
</feature>
<keyword evidence="3" id="KW-1185">Reference proteome</keyword>
<name>A0A9P7A7T2_9AGAM</name>